<evidence type="ECO:0000256" key="1">
    <source>
        <dbReference type="ARBA" id="ARBA00004141"/>
    </source>
</evidence>
<evidence type="ECO:0000256" key="5">
    <source>
        <dbReference type="ARBA" id="ARBA00023136"/>
    </source>
</evidence>
<evidence type="ECO:0000256" key="6">
    <source>
        <dbReference type="SAM" id="Phobius"/>
    </source>
</evidence>
<feature type="transmembrane region" description="Helical" evidence="6">
    <location>
        <begin position="270"/>
        <end position="293"/>
    </location>
</feature>
<feature type="transmembrane region" description="Helical" evidence="6">
    <location>
        <begin position="69"/>
        <end position="85"/>
    </location>
</feature>
<feature type="transmembrane region" description="Helical" evidence="6">
    <location>
        <begin position="223"/>
        <end position="239"/>
    </location>
</feature>
<keyword evidence="4 6" id="KW-1133">Transmembrane helix</keyword>
<reference evidence="8 9" key="1">
    <citation type="submission" date="2017-06" db="EMBL/GenBank/DDBJ databases">
        <authorList>
            <person name="Kim H.J."/>
            <person name="Triplett B.A."/>
        </authorList>
    </citation>
    <scope>NUCLEOTIDE SEQUENCE [LARGE SCALE GENOMIC DNA]</scope>
    <source>
        <strain evidence="8 9">DSM 18704</strain>
    </source>
</reference>
<evidence type="ECO:0000313" key="8">
    <source>
        <dbReference type="EMBL" id="SNS97838.1"/>
    </source>
</evidence>
<name>A0A239IX89_9BACT</name>
<organism evidence="8 9">
    <name type="scientific">Granulicella rosea</name>
    <dbReference type="NCBI Taxonomy" id="474952"/>
    <lineage>
        <taxon>Bacteria</taxon>
        <taxon>Pseudomonadati</taxon>
        <taxon>Acidobacteriota</taxon>
        <taxon>Terriglobia</taxon>
        <taxon>Terriglobales</taxon>
        <taxon>Acidobacteriaceae</taxon>
        <taxon>Granulicella</taxon>
    </lineage>
</organism>
<dbReference type="InterPro" id="IPR018758">
    <property type="entry name" value="FtrD-like"/>
</dbReference>
<proteinExistence type="inferred from homology"/>
<dbReference type="OrthoDB" id="9792533at2"/>
<dbReference type="RefSeq" id="WP_089408417.1">
    <property type="nucleotide sequence ID" value="NZ_FZOU01000003.1"/>
</dbReference>
<dbReference type="PANTHER" id="PTHR31632">
    <property type="entry name" value="IRON TRANSPORTER FTH1"/>
    <property type="match status" value="1"/>
</dbReference>
<keyword evidence="3 6" id="KW-0812">Transmembrane</keyword>
<dbReference type="Pfam" id="PF10080">
    <property type="entry name" value="FtrD-like"/>
    <property type="match status" value="1"/>
</dbReference>
<evidence type="ECO:0000259" key="7">
    <source>
        <dbReference type="Pfam" id="PF10080"/>
    </source>
</evidence>
<protein>
    <submittedName>
        <fullName evidence="8">FTR1 family protein</fullName>
    </submittedName>
</protein>
<feature type="transmembrane region" description="Helical" evidence="6">
    <location>
        <begin position="106"/>
        <end position="124"/>
    </location>
</feature>
<evidence type="ECO:0000256" key="2">
    <source>
        <dbReference type="ARBA" id="ARBA00008333"/>
    </source>
</evidence>
<sequence>MLQAFIITLREGVEASLIVGIVFAYLTKIGRQELKKTVFWALAAAIAASVAGAVVLARTQFNSDIFEGWVMLVAAFFVVSMIWFMHKTARSMKGDIESKVAKYTGGEKGVSQIGLFFFVFLLVLREGVETVLILSAVSLNSSEILSFTGTLLGVAVSVVFGVLFIRGSVRINLQRFFRVTTVILYFVTFQLVVSGLHELSENGVLPSSTAEMRYIGPIVRNDLFFFVTMLALAGLMILMEQRRRQPVALAADATPADKRRAEWTARREKMWMTAVVSTSFLFIFLSTAEFIYAKSSTALSPTSAVTLVGQQVTVPTADINDDKLHRYGVHVDDGKGGSVEVRFLLFKKPDGNIVSVGDACQICGPVGFYIGSQGITCKMCASPLNAQSMGTPGGCNPVQLKSTNEHGQITIAAADLKTLVPVFER</sequence>
<dbReference type="Proteomes" id="UP000198356">
    <property type="component" value="Unassembled WGS sequence"/>
</dbReference>
<feature type="transmembrane region" description="Helical" evidence="6">
    <location>
        <begin position="38"/>
        <end position="57"/>
    </location>
</feature>
<keyword evidence="5 6" id="KW-0472">Membrane</keyword>
<dbReference type="Pfam" id="PF03239">
    <property type="entry name" value="FTR1"/>
    <property type="match status" value="1"/>
</dbReference>
<accession>A0A239IX89</accession>
<evidence type="ECO:0000256" key="4">
    <source>
        <dbReference type="ARBA" id="ARBA00022989"/>
    </source>
</evidence>
<feature type="transmembrane region" description="Helical" evidence="6">
    <location>
        <begin position="144"/>
        <end position="164"/>
    </location>
</feature>
<evidence type="ECO:0000313" key="9">
    <source>
        <dbReference type="Proteomes" id="UP000198356"/>
    </source>
</evidence>
<comment type="similarity">
    <text evidence="2">Belongs to the oxidase-dependent Fe transporter (OFeT) (TC 9.A.10.1) family.</text>
</comment>
<feature type="transmembrane region" description="Helical" evidence="6">
    <location>
        <begin position="176"/>
        <end position="196"/>
    </location>
</feature>
<feature type="transmembrane region" description="Helical" evidence="6">
    <location>
        <begin position="6"/>
        <end position="26"/>
    </location>
</feature>
<dbReference type="EMBL" id="FZOU01000003">
    <property type="protein sequence ID" value="SNS97838.1"/>
    <property type="molecule type" value="Genomic_DNA"/>
</dbReference>
<evidence type="ECO:0000256" key="3">
    <source>
        <dbReference type="ARBA" id="ARBA00022692"/>
    </source>
</evidence>
<dbReference type="GO" id="GO:0033573">
    <property type="term" value="C:high-affinity iron permease complex"/>
    <property type="evidence" value="ECO:0007669"/>
    <property type="project" value="InterPro"/>
</dbReference>
<keyword evidence="9" id="KW-1185">Reference proteome</keyword>
<dbReference type="PANTHER" id="PTHR31632:SF2">
    <property type="entry name" value="PLASMA MEMBRANE IRON PERMEASE"/>
    <property type="match status" value="1"/>
</dbReference>
<dbReference type="InterPro" id="IPR004923">
    <property type="entry name" value="FTR1/Fip1/EfeU"/>
</dbReference>
<dbReference type="GO" id="GO:0015093">
    <property type="term" value="F:ferrous iron transmembrane transporter activity"/>
    <property type="evidence" value="ECO:0007669"/>
    <property type="project" value="TreeGrafter"/>
</dbReference>
<dbReference type="AlphaFoldDB" id="A0A239IX89"/>
<gene>
    <name evidence="8" type="ORF">SAMN05421770_103313</name>
</gene>
<comment type="subcellular location">
    <subcellularLocation>
        <location evidence="1">Membrane</location>
        <topology evidence="1">Multi-pass membrane protein</topology>
    </subcellularLocation>
</comment>
<feature type="domain" description="Membrane iron-sulfur containing protein FtrD-like" evidence="7">
    <location>
        <begin position="319"/>
        <end position="423"/>
    </location>
</feature>